<evidence type="ECO:0000256" key="4">
    <source>
        <dbReference type="ARBA" id="ARBA00022630"/>
    </source>
</evidence>
<dbReference type="EMBL" id="JAEQMY010000119">
    <property type="protein sequence ID" value="MBL0407850.1"/>
    <property type="molecule type" value="Genomic_DNA"/>
</dbReference>
<keyword evidence="13" id="KW-1185">Reference proteome</keyword>
<dbReference type="CDD" id="cd04730">
    <property type="entry name" value="NPD_like"/>
    <property type="match status" value="1"/>
</dbReference>
<accession>A0A937D4R6</accession>
<dbReference type="PANTHER" id="PTHR42747:SF3">
    <property type="entry name" value="NITRONATE MONOOXYGENASE-RELATED"/>
    <property type="match status" value="1"/>
</dbReference>
<name>A0A937D4R6_9HYPH</name>
<keyword evidence="4" id="KW-0285">Flavoprotein</keyword>
<evidence type="ECO:0000256" key="3">
    <source>
        <dbReference type="ARBA" id="ARBA00022575"/>
    </source>
</evidence>
<evidence type="ECO:0000256" key="5">
    <source>
        <dbReference type="ARBA" id="ARBA00022643"/>
    </source>
</evidence>
<evidence type="ECO:0000256" key="11">
    <source>
        <dbReference type="ARBA" id="ARBA00067136"/>
    </source>
</evidence>
<proteinExistence type="inferred from homology"/>
<dbReference type="GO" id="GO:0000166">
    <property type="term" value="F:nucleotide binding"/>
    <property type="evidence" value="ECO:0007669"/>
    <property type="project" value="UniProtKB-KW"/>
</dbReference>
<evidence type="ECO:0000313" key="12">
    <source>
        <dbReference type="EMBL" id="MBL0407850.1"/>
    </source>
</evidence>
<evidence type="ECO:0000313" key="13">
    <source>
        <dbReference type="Proteomes" id="UP000605848"/>
    </source>
</evidence>
<keyword evidence="6" id="KW-0547">Nucleotide-binding</keyword>
<keyword evidence="5" id="KW-0288">FMN</keyword>
<evidence type="ECO:0000256" key="9">
    <source>
        <dbReference type="ARBA" id="ARBA00031155"/>
    </source>
</evidence>
<dbReference type="PANTHER" id="PTHR42747">
    <property type="entry name" value="NITRONATE MONOOXYGENASE-RELATED"/>
    <property type="match status" value="1"/>
</dbReference>
<sequence>MWPDRRIQDLLGIELPIIQAPMAGSVGSEIVIAVSEAGGLGSLPCAMLSPEQMRNELGIIRQRTSRPINLNFFCHQPAQADPARETTWKQRLESYYLELGLDPQAPVPAVARAPFDSAMCDLVQEFRPEVVSFHFGLPERALLERVKATGAKIISSATTVDEARWLEDQGCNAIIAQGYEAGGHRGVFLTDDISTQAGTMALVPQVVDAVRVPVIAAGGIADARGIVAAFVLGASAVQIGTAYLFCPEAKVSAVHREALKRAKDNDTVLTNVFTGRPARGIVNRIVREVGPMSELAPQFPLASGAVSPLRTRAEAAGSGDFSPLWSGQAAALGQNLPADELTRQLGSDALAILSRFALADGSIPT</sequence>
<evidence type="ECO:0000256" key="6">
    <source>
        <dbReference type="ARBA" id="ARBA00022741"/>
    </source>
</evidence>
<keyword evidence="3" id="KW-0216">Detoxification</keyword>
<evidence type="ECO:0000256" key="8">
    <source>
        <dbReference type="ARBA" id="ARBA00023033"/>
    </source>
</evidence>
<evidence type="ECO:0000256" key="1">
    <source>
        <dbReference type="ARBA" id="ARBA00001917"/>
    </source>
</evidence>
<dbReference type="Gene3D" id="3.20.20.70">
    <property type="entry name" value="Aldolase class I"/>
    <property type="match status" value="1"/>
</dbReference>
<evidence type="ECO:0000256" key="7">
    <source>
        <dbReference type="ARBA" id="ARBA00023002"/>
    </source>
</evidence>
<dbReference type="SUPFAM" id="SSF51412">
    <property type="entry name" value="Inosine monophosphate dehydrogenase (IMPDH)"/>
    <property type="match status" value="1"/>
</dbReference>
<gene>
    <name evidence="12" type="ORF">JKG68_28510</name>
</gene>
<dbReference type="GO" id="GO:0009636">
    <property type="term" value="P:response to toxic substance"/>
    <property type="evidence" value="ECO:0007669"/>
    <property type="project" value="UniProtKB-KW"/>
</dbReference>
<dbReference type="RefSeq" id="WP_202065390.1">
    <property type="nucleotide sequence ID" value="NZ_JAEQMY010000119.1"/>
</dbReference>
<comment type="catalytic activity">
    <reaction evidence="10">
        <text>3 propionate 3-nitronate + 3 O2 + H2O = 3 3-oxopropanoate + 2 nitrate + nitrite + H2O2 + 3 H(+)</text>
        <dbReference type="Rhea" id="RHEA:57332"/>
        <dbReference type="ChEBI" id="CHEBI:15377"/>
        <dbReference type="ChEBI" id="CHEBI:15378"/>
        <dbReference type="ChEBI" id="CHEBI:15379"/>
        <dbReference type="ChEBI" id="CHEBI:16240"/>
        <dbReference type="ChEBI" id="CHEBI:16301"/>
        <dbReference type="ChEBI" id="CHEBI:17632"/>
        <dbReference type="ChEBI" id="CHEBI:33190"/>
        <dbReference type="ChEBI" id="CHEBI:136067"/>
    </reaction>
</comment>
<comment type="caution">
    <text evidence="12">The sequence shown here is derived from an EMBL/GenBank/DDBJ whole genome shotgun (WGS) entry which is preliminary data.</text>
</comment>
<dbReference type="InterPro" id="IPR013785">
    <property type="entry name" value="Aldolase_TIM"/>
</dbReference>
<dbReference type="FunFam" id="3.20.20.70:FF:000154">
    <property type="entry name" value="Probable nitronate monooxygenase"/>
    <property type="match status" value="1"/>
</dbReference>
<organism evidence="12 13">
    <name type="scientific">Microvirga aerilata</name>
    <dbReference type="NCBI Taxonomy" id="670292"/>
    <lineage>
        <taxon>Bacteria</taxon>
        <taxon>Pseudomonadati</taxon>
        <taxon>Pseudomonadota</taxon>
        <taxon>Alphaproteobacteria</taxon>
        <taxon>Hyphomicrobiales</taxon>
        <taxon>Methylobacteriaceae</taxon>
        <taxon>Microvirga</taxon>
    </lineage>
</organism>
<dbReference type="InterPro" id="IPR004136">
    <property type="entry name" value="NMO"/>
</dbReference>
<dbReference type="AlphaFoldDB" id="A0A937D4R6"/>
<dbReference type="Pfam" id="PF03060">
    <property type="entry name" value="NMO"/>
    <property type="match status" value="1"/>
</dbReference>
<comment type="cofactor">
    <cofactor evidence="1">
        <name>FMN</name>
        <dbReference type="ChEBI" id="CHEBI:58210"/>
    </cofactor>
</comment>
<protein>
    <recommendedName>
        <fullName evidence="11">Nitronate monooxygenase</fullName>
    </recommendedName>
    <alternativeName>
        <fullName evidence="9">Propionate 3-nitronate monooxygenase</fullName>
    </alternativeName>
</protein>
<evidence type="ECO:0000256" key="2">
    <source>
        <dbReference type="ARBA" id="ARBA00009881"/>
    </source>
</evidence>
<evidence type="ECO:0000256" key="10">
    <source>
        <dbReference type="ARBA" id="ARBA00049401"/>
    </source>
</evidence>
<keyword evidence="7" id="KW-0560">Oxidoreductase</keyword>
<comment type="similarity">
    <text evidence="2">Belongs to the nitronate monooxygenase family. NMO class I subfamily.</text>
</comment>
<reference evidence="12" key="1">
    <citation type="submission" date="2021-01" db="EMBL/GenBank/DDBJ databases">
        <title>Microvirga sp.</title>
        <authorList>
            <person name="Kim M.K."/>
        </authorList>
    </citation>
    <scope>NUCLEOTIDE SEQUENCE</scope>
    <source>
        <strain evidence="12">5420S-16</strain>
    </source>
</reference>
<keyword evidence="8 12" id="KW-0503">Monooxygenase</keyword>
<dbReference type="GO" id="GO:0018580">
    <property type="term" value="F:nitronate monooxygenase activity"/>
    <property type="evidence" value="ECO:0007669"/>
    <property type="project" value="InterPro"/>
</dbReference>
<dbReference type="Proteomes" id="UP000605848">
    <property type="component" value="Unassembled WGS sequence"/>
</dbReference>